<organism evidence="2 3">
    <name type="scientific">Oryza sativa subsp. japonica</name>
    <name type="common">Rice</name>
    <dbReference type="NCBI Taxonomy" id="39947"/>
    <lineage>
        <taxon>Eukaryota</taxon>
        <taxon>Viridiplantae</taxon>
        <taxon>Streptophyta</taxon>
        <taxon>Embryophyta</taxon>
        <taxon>Tracheophyta</taxon>
        <taxon>Spermatophyta</taxon>
        <taxon>Magnoliopsida</taxon>
        <taxon>Liliopsida</taxon>
        <taxon>Poales</taxon>
        <taxon>Poaceae</taxon>
        <taxon>BOP clade</taxon>
        <taxon>Oryzoideae</taxon>
        <taxon>Oryzeae</taxon>
        <taxon>Oryzinae</taxon>
        <taxon>Oryza</taxon>
        <taxon>Oryza sativa</taxon>
    </lineage>
</organism>
<evidence type="ECO:0000313" key="2">
    <source>
        <dbReference type="EMBL" id="BAD29498.1"/>
    </source>
</evidence>
<proteinExistence type="predicted"/>
<evidence type="ECO:0000313" key="3">
    <source>
        <dbReference type="Proteomes" id="UP000000763"/>
    </source>
</evidence>
<dbReference type="EMBL" id="AP005924">
    <property type="protein sequence ID" value="BAD29498.1"/>
    <property type="molecule type" value="Genomic_DNA"/>
</dbReference>
<gene>
    <name evidence="2" type="primary">OSJNBa0011J03.9</name>
</gene>
<reference evidence="3" key="2">
    <citation type="journal article" date="2008" name="Nucleic Acids Res.">
        <title>The rice annotation project database (RAP-DB): 2008 update.</title>
        <authorList>
            <consortium name="The rice annotation project (RAP)"/>
        </authorList>
    </citation>
    <scope>GENOME REANNOTATION</scope>
    <source>
        <strain evidence="3">cv. Nipponbare</strain>
    </source>
</reference>
<dbReference type="AlphaFoldDB" id="Q6EPC2"/>
<dbReference type="Proteomes" id="UP000000763">
    <property type="component" value="Chromosome 2"/>
</dbReference>
<evidence type="ECO:0000256" key="1">
    <source>
        <dbReference type="SAM" id="MobiDB-lite"/>
    </source>
</evidence>
<reference evidence="3" key="1">
    <citation type="journal article" date="2005" name="Nature">
        <title>The map-based sequence of the rice genome.</title>
        <authorList>
            <consortium name="International rice genome sequencing project (IRGSP)"/>
            <person name="Matsumoto T."/>
            <person name="Wu J."/>
            <person name="Kanamori H."/>
            <person name="Katayose Y."/>
            <person name="Fujisawa M."/>
            <person name="Namiki N."/>
            <person name="Mizuno H."/>
            <person name="Yamamoto K."/>
            <person name="Antonio B.A."/>
            <person name="Baba T."/>
            <person name="Sakata K."/>
            <person name="Nagamura Y."/>
            <person name="Aoki H."/>
            <person name="Arikawa K."/>
            <person name="Arita K."/>
            <person name="Bito T."/>
            <person name="Chiden Y."/>
            <person name="Fujitsuka N."/>
            <person name="Fukunaka R."/>
            <person name="Hamada M."/>
            <person name="Harada C."/>
            <person name="Hayashi A."/>
            <person name="Hijishita S."/>
            <person name="Honda M."/>
            <person name="Hosokawa S."/>
            <person name="Ichikawa Y."/>
            <person name="Idonuma A."/>
            <person name="Iijima M."/>
            <person name="Ikeda M."/>
            <person name="Ikeno M."/>
            <person name="Ito K."/>
            <person name="Ito S."/>
            <person name="Ito T."/>
            <person name="Ito Y."/>
            <person name="Ito Y."/>
            <person name="Iwabuchi A."/>
            <person name="Kamiya K."/>
            <person name="Karasawa W."/>
            <person name="Kurita K."/>
            <person name="Katagiri S."/>
            <person name="Kikuta A."/>
            <person name="Kobayashi H."/>
            <person name="Kobayashi N."/>
            <person name="Machita K."/>
            <person name="Maehara T."/>
            <person name="Masukawa M."/>
            <person name="Mizubayashi T."/>
            <person name="Mukai Y."/>
            <person name="Nagasaki H."/>
            <person name="Nagata Y."/>
            <person name="Naito S."/>
            <person name="Nakashima M."/>
            <person name="Nakama Y."/>
            <person name="Nakamichi Y."/>
            <person name="Nakamura M."/>
            <person name="Meguro A."/>
            <person name="Negishi M."/>
            <person name="Ohta I."/>
            <person name="Ohta T."/>
            <person name="Okamoto M."/>
            <person name="Ono N."/>
            <person name="Saji S."/>
            <person name="Sakaguchi M."/>
            <person name="Sakai K."/>
            <person name="Shibata M."/>
            <person name="Shimokawa T."/>
            <person name="Song J."/>
            <person name="Takazaki Y."/>
            <person name="Terasawa K."/>
            <person name="Tsugane M."/>
            <person name="Tsuji K."/>
            <person name="Ueda S."/>
            <person name="Waki K."/>
            <person name="Yamagata H."/>
            <person name="Yamamoto M."/>
            <person name="Yamamoto S."/>
            <person name="Yamane H."/>
            <person name="Yoshiki S."/>
            <person name="Yoshihara R."/>
            <person name="Yukawa K."/>
            <person name="Zhong H."/>
            <person name="Yano M."/>
            <person name="Yuan Q."/>
            <person name="Ouyang S."/>
            <person name="Liu J."/>
            <person name="Jones K.M."/>
            <person name="Gansberger K."/>
            <person name="Moffat K."/>
            <person name="Hill J."/>
            <person name="Bera J."/>
            <person name="Fadrosh D."/>
            <person name="Jin S."/>
            <person name="Johri S."/>
            <person name="Kim M."/>
            <person name="Overton L."/>
            <person name="Reardon M."/>
            <person name="Tsitrin T."/>
            <person name="Vuong H."/>
            <person name="Weaver B."/>
            <person name="Ciecko A."/>
            <person name="Tallon L."/>
            <person name="Jackson J."/>
            <person name="Pai G."/>
            <person name="Aken S.V."/>
            <person name="Utterback T."/>
            <person name="Reidmuller S."/>
            <person name="Feldblyum T."/>
            <person name="Hsiao J."/>
            <person name="Zismann V."/>
            <person name="Iobst S."/>
            <person name="de Vazeille A.R."/>
            <person name="Buell C.R."/>
            <person name="Ying K."/>
            <person name="Li Y."/>
            <person name="Lu T."/>
            <person name="Huang Y."/>
            <person name="Zhao Q."/>
            <person name="Feng Q."/>
            <person name="Zhang L."/>
            <person name="Zhu J."/>
            <person name="Weng Q."/>
            <person name="Mu J."/>
            <person name="Lu Y."/>
            <person name="Fan D."/>
            <person name="Liu Y."/>
            <person name="Guan J."/>
            <person name="Zhang Y."/>
            <person name="Yu S."/>
            <person name="Liu X."/>
            <person name="Zhang Y."/>
            <person name="Hong G."/>
            <person name="Han B."/>
            <person name="Choisne N."/>
            <person name="Demange N."/>
            <person name="Orjeda G."/>
            <person name="Samain S."/>
            <person name="Cattolico L."/>
            <person name="Pelletier E."/>
            <person name="Couloux A."/>
            <person name="Segurens B."/>
            <person name="Wincker P."/>
            <person name="D'Hont A."/>
            <person name="Scarpelli C."/>
            <person name="Weissenbach J."/>
            <person name="Salanoubat M."/>
            <person name="Quetier F."/>
            <person name="Yu Y."/>
            <person name="Kim H.R."/>
            <person name="Rambo T."/>
            <person name="Currie J."/>
            <person name="Collura K."/>
            <person name="Luo M."/>
            <person name="Yang T."/>
            <person name="Ammiraju J.S.S."/>
            <person name="Engler F."/>
            <person name="Soderlund C."/>
            <person name="Wing R.A."/>
            <person name="Palmer L.E."/>
            <person name="de la Bastide M."/>
            <person name="Spiegel L."/>
            <person name="Nascimento L."/>
            <person name="Zutavern T."/>
            <person name="O'Shaughnessy A."/>
            <person name="Dike S."/>
            <person name="Dedhia N."/>
            <person name="Preston R."/>
            <person name="Balija V."/>
            <person name="McCombie W.R."/>
            <person name="Chow T."/>
            <person name="Chen H."/>
            <person name="Chung M."/>
            <person name="Chen C."/>
            <person name="Shaw J."/>
            <person name="Wu H."/>
            <person name="Hsiao K."/>
            <person name="Chao Y."/>
            <person name="Chu M."/>
            <person name="Cheng C."/>
            <person name="Hour A."/>
            <person name="Lee P."/>
            <person name="Lin S."/>
            <person name="Lin Y."/>
            <person name="Liou J."/>
            <person name="Liu S."/>
            <person name="Hsing Y."/>
            <person name="Raghuvanshi S."/>
            <person name="Mohanty A."/>
            <person name="Bharti A.K."/>
            <person name="Gaur A."/>
            <person name="Gupta V."/>
            <person name="Kumar D."/>
            <person name="Ravi V."/>
            <person name="Vij S."/>
            <person name="Kapur A."/>
            <person name="Khurana P."/>
            <person name="Khurana P."/>
            <person name="Khurana J.P."/>
            <person name="Tyagi A.K."/>
            <person name="Gaikwad K."/>
            <person name="Singh A."/>
            <person name="Dalal V."/>
            <person name="Srivastava S."/>
            <person name="Dixit A."/>
            <person name="Pal A.K."/>
            <person name="Ghazi I.A."/>
            <person name="Yadav M."/>
            <person name="Pandit A."/>
            <person name="Bhargava A."/>
            <person name="Sureshbabu K."/>
            <person name="Batra K."/>
            <person name="Sharma T.R."/>
            <person name="Mohapatra T."/>
            <person name="Singh N.K."/>
            <person name="Messing J."/>
            <person name="Nelson A.B."/>
            <person name="Fuks G."/>
            <person name="Kavchok S."/>
            <person name="Keizer G."/>
            <person name="Linton E."/>
            <person name="Llaca V."/>
            <person name="Song R."/>
            <person name="Tanyolac B."/>
            <person name="Young S."/>
            <person name="Ho-Il K."/>
            <person name="Hahn J.H."/>
            <person name="Sangsakoo G."/>
            <person name="Vanavichit A."/>
            <person name="de Mattos Luiz.A.T."/>
            <person name="Zimmer P.D."/>
            <person name="Malone G."/>
            <person name="Dellagostin O."/>
            <person name="de Oliveira A.C."/>
            <person name="Bevan M."/>
            <person name="Bancroft I."/>
            <person name="Minx P."/>
            <person name="Cordum H."/>
            <person name="Wilson R."/>
            <person name="Cheng Z."/>
            <person name="Jin W."/>
            <person name="Jiang J."/>
            <person name="Leong S.A."/>
            <person name="Iwama H."/>
            <person name="Gojobori T."/>
            <person name="Itoh T."/>
            <person name="Niimura Y."/>
            <person name="Fujii Y."/>
            <person name="Habara T."/>
            <person name="Sakai H."/>
            <person name="Sato Y."/>
            <person name="Wilson G."/>
            <person name="Kumar K."/>
            <person name="McCouch S."/>
            <person name="Juretic N."/>
            <person name="Hoen D."/>
            <person name="Wright S."/>
            <person name="Bruskiewich R."/>
            <person name="Bureau T."/>
            <person name="Miyao A."/>
            <person name="Hirochika H."/>
            <person name="Nishikawa T."/>
            <person name="Kadowaki K."/>
            <person name="Sugiura M."/>
            <person name="Burr B."/>
            <person name="Sasaki T."/>
        </authorList>
    </citation>
    <scope>NUCLEOTIDE SEQUENCE [LARGE SCALE GENOMIC DNA]</scope>
    <source>
        <strain evidence="3">cv. Nipponbare</strain>
    </source>
</reference>
<feature type="region of interest" description="Disordered" evidence="1">
    <location>
        <begin position="1"/>
        <end position="25"/>
    </location>
</feature>
<accession>Q6EPC2</accession>
<sequence length="62" mass="6429">MVASGPESRRQRWSTDGRRGGTEGIVIAGDDDARYDGGCSAAEVYGTKGGGVRGAAEQRQQA</sequence>
<protein>
    <submittedName>
        <fullName evidence="2">Uncharacterized protein</fullName>
    </submittedName>
</protein>
<name>Q6EPC2_ORYSJ</name>
<feature type="compositionally biased region" description="Basic and acidic residues" evidence="1">
    <location>
        <begin position="7"/>
        <end position="21"/>
    </location>
</feature>